<organism evidence="5 6">
    <name type="scientific">Nicrophorus vespilloides</name>
    <name type="common">Boreal carrion beetle</name>
    <dbReference type="NCBI Taxonomy" id="110193"/>
    <lineage>
        <taxon>Eukaryota</taxon>
        <taxon>Metazoa</taxon>
        <taxon>Ecdysozoa</taxon>
        <taxon>Arthropoda</taxon>
        <taxon>Hexapoda</taxon>
        <taxon>Insecta</taxon>
        <taxon>Pterygota</taxon>
        <taxon>Neoptera</taxon>
        <taxon>Endopterygota</taxon>
        <taxon>Coleoptera</taxon>
        <taxon>Polyphaga</taxon>
        <taxon>Staphyliniformia</taxon>
        <taxon>Silphidae</taxon>
        <taxon>Nicrophorinae</taxon>
        <taxon>Nicrophorus</taxon>
    </lineage>
</organism>
<feature type="compositionally biased region" description="Basic and acidic residues" evidence="3">
    <location>
        <begin position="1"/>
        <end position="13"/>
    </location>
</feature>
<sequence length="286" mass="29886">MAGRHYDDCDNRDYGGGGGRRPKKPLPMEPPYTAFIGNLPSGLVQGDVNKIFPGFTIKNIRLVMDKDTDRFKGFCYVEFDTREDLSKAIAMDGIVDVQNHIIKIDVAEGKRNDRGGGFDRGRGRGGMRSGGGGGRSGDHRGGGGFGNDDFERRGGGGGLGGNRGGGFADRDRAGHRGNYGNFGEDGGGNWANRGGGGGGGVGRDGGGGGGRGFGGGGPGGGRPRGERKPSFNEDLPSPPAPDTSNRRRLQLQPRTITAPVNAMAETSQTSTIFGGAKPREEKMEKN</sequence>
<dbReference type="GeneID" id="108563455"/>
<dbReference type="PANTHER" id="PTHR23236">
    <property type="entry name" value="EUKARYOTIC TRANSLATION INITIATION FACTOR 4B/4H"/>
    <property type="match status" value="1"/>
</dbReference>
<dbReference type="PROSITE" id="PS50102">
    <property type="entry name" value="RRM"/>
    <property type="match status" value="1"/>
</dbReference>
<evidence type="ECO:0000256" key="3">
    <source>
        <dbReference type="SAM" id="MobiDB-lite"/>
    </source>
</evidence>
<dbReference type="Proteomes" id="UP000695000">
    <property type="component" value="Unplaced"/>
</dbReference>
<name>A0ABM1MSS2_NICVS</name>
<dbReference type="Pfam" id="PF00076">
    <property type="entry name" value="RRM_1"/>
    <property type="match status" value="1"/>
</dbReference>
<keyword evidence="5" id="KW-1185">Reference proteome</keyword>
<evidence type="ECO:0000256" key="2">
    <source>
        <dbReference type="PROSITE-ProRule" id="PRU00176"/>
    </source>
</evidence>
<proteinExistence type="predicted"/>
<feature type="domain" description="RRM" evidence="4">
    <location>
        <begin position="32"/>
        <end position="109"/>
    </location>
</feature>
<feature type="region of interest" description="Disordered" evidence="3">
    <location>
        <begin position="1"/>
        <end position="28"/>
    </location>
</feature>
<feature type="region of interest" description="Disordered" evidence="3">
    <location>
        <begin position="110"/>
        <end position="286"/>
    </location>
</feature>
<dbReference type="InterPro" id="IPR035979">
    <property type="entry name" value="RBD_domain_sf"/>
</dbReference>
<evidence type="ECO:0000313" key="5">
    <source>
        <dbReference type="Proteomes" id="UP000695000"/>
    </source>
</evidence>
<dbReference type="RefSeq" id="XP_017777622.1">
    <property type="nucleotide sequence ID" value="XM_017922133.1"/>
</dbReference>
<feature type="compositionally biased region" description="Basic and acidic residues" evidence="3">
    <location>
        <begin position="277"/>
        <end position="286"/>
    </location>
</feature>
<evidence type="ECO:0000313" key="6">
    <source>
        <dbReference type="RefSeq" id="XP_017777622.1"/>
    </source>
</evidence>
<evidence type="ECO:0000259" key="4">
    <source>
        <dbReference type="PROSITE" id="PS50102"/>
    </source>
</evidence>
<dbReference type="PANTHER" id="PTHR23236:SF11">
    <property type="entry name" value="EUKARYOTIC TRANSLATION INITIATION FACTOR 4H"/>
    <property type="match status" value="1"/>
</dbReference>
<feature type="compositionally biased region" description="Gly residues" evidence="3">
    <location>
        <begin position="155"/>
        <end position="167"/>
    </location>
</feature>
<dbReference type="SMART" id="SM00360">
    <property type="entry name" value="RRM"/>
    <property type="match status" value="1"/>
</dbReference>
<dbReference type="InterPro" id="IPR012677">
    <property type="entry name" value="Nucleotide-bd_a/b_plait_sf"/>
</dbReference>
<reference evidence="6" key="1">
    <citation type="submission" date="2025-08" db="UniProtKB">
        <authorList>
            <consortium name="RefSeq"/>
        </authorList>
    </citation>
    <scope>IDENTIFICATION</scope>
    <source>
        <tissue evidence="6">Whole Larva</tissue>
    </source>
</reference>
<keyword evidence="1 2" id="KW-0694">RNA-binding</keyword>
<dbReference type="SUPFAM" id="SSF54928">
    <property type="entry name" value="RNA-binding domain, RBD"/>
    <property type="match status" value="1"/>
</dbReference>
<accession>A0ABM1MSS2</accession>
<feature type="compositionally biased region" description="Basic and acidic residues" evidence="3">
    <location>
        <begin position="110"/>
        <end position="122"/>
    </location>
</feature>
<dbReference type="Gene3D" id="3.30.70.330">
    <property type="match status" value="1"/>
</dbReference>
<feature type="compositionally biased region" description="Gly residues" evidence="3">
    <location>
        <begin position="124"/>
        <end position="135"/>
    </location>
</feature>
<dbReference type="InterPro" id="IPR000504">
    <property type="entry name" value="RRM_dom"/>
</dbReference>
<evidence type="ECO:0000256" key="1">
    <source>
        <dbReference type="ARBA" id="ARBA00022884"/>
    </source>
</evidence>
<protein>
    <submittedName>
        <fullName evidence="6">Eukaryotic translation initiation factor 4H-like</fullName>
    </submittedName>
</protein>
<feature type="compositionally biased region" description="Gly residues" evidence="3">
    <location>
        <begin position="183"/>
        <end position="222"/>
    </location>
</feature>
<gene>
    <name evidence="6" type="primary">LOC108563455</name>
</gene>